<accession>Q7RZ25</accession>
<protein>
    <submittedName>
        <fullName evidence="2">Uncharacterized protein</fullName>
    </submittedName>
</protein>
<dbReference type="AlphaFoldDB" id="Q7RZ25"/>
<dbReference type="KEGG" id="ncr:NCU07148"/>
<dbReference type="PaxDb" id="5141-EFNCRP00000007259"/>
<organism evidence="2 3">
    <name type="scientific">Neurospora crassa (strain ATCC 24698 / 74-OR23-1A / CBS 708.71 / DSM 1257 / FGSC 987)</name>
    <dbReference type="NCBI Taxonomy" id="367110"/>
    <lineage>
        <taxon>Eukaryota</taxon>
        <taxon>Fungi</taxon>
        <taxon>Dikarya</taxon>
        <taxon>Ascomycota</taxon>
        <taxon>Pezizomycotina</taxon>
        <taxon>Sordariomycetes</taxon>
        <taxon>Sordariomycetidae</taxon>
        <taxon>Sordariales</taxon>
        <taxon>Sordariaceae</taxon>
        <taxon>Neurospora</taxon>
    </lineage>
</organism>
<evidence type="ECO:0000313" key="2">
    <source>
        <dbReference type="EMBL" id="EAA28137.1"/>
    </source>
</evidence>
<dbReference type="HOGENOM" id="CLU_930954_0_0_1"/>
<dbReference type="GeneID" id="3873548"/>
<feature type="compositionally biased region" description="Polar residues" evidence="1">
    <location>
        <begin position="286"/>
        <end position="299"/>
    </location>
</feature>
<dbReference type="EMBL" id="CM002240">
    <property type="protein sequence ID" value="EAA28137.1"/>
    <property type="molecule type" value="Genomic_DNA"/>
</dbReference>
<dbReference type="InParanoid" id="Q7RZ25"/>
<keyword evidence="3" id="KW-1185">Reference proteome</keyword>
<feature type="region of interest" description="Disordered" evidence="1">
    <location>
        <begin position="269"/>
        <end position="299"/>
    </location>
</feature>
<dbReference type="VEuPathDB" id="FungiDB:NCU07148"/>
<proteinExistence type="predicted"/>
<dbReference type="Proteomes" id="UP000001805">
    <property type="component" value="Chromosome 2, Linkage Group V"/>
</dbReference>
<name>Q7RZ25_NEUCR</name>
<sequence length="299" mass="33393">MAILREFAVVFKGRQQRDSGGNVAHWPLTAPNSFGANPVLERRVTIARRMISVNSHKVLLKDARVSLGLWVWVQLSEAIPTSIMQQNSNGFVLLKQTNSKFQVPLEIPRARLGFEAAEIVSSLLASQATCRTGQGGLPFVESNVRQKSSVGVPLRSCLCCIERSVGLDDSSYPPKLIPGHHSRRDPDAYKLPAVVAESDRRIGKAKIQEFGQDTRYLTIHISYAATLRCFPNQTAGQRVVEDKEVYLWKRLEGKETHTLGHKKRLSVEKEDYKERKAGGGERALYLQTSGQRNSLRSKS</sequence>
<evidence type="ECO:0000256" key="1">
    <source>
        <dbReference type="SAM" id="MobiDB-lite"/>
    </source>
</evidence>
<gene>
    <name evidence="2" type="ORF">NCU07148</name>
</gene>
<reference evidence="2 3" key="1">
    <citation type="journal article" date="2003" name="Nature">
        <title>The genome sequence of the filamentous fungus Neurospora crassa.</title>
        <authorList>
            <person name="Galagan J.E."/>
            <person name="Calvo S.E."/>
            <person name="Borkovich K.A."/>
            <person name="Selker E.U."/>
            <person name="Read N.D."/>
            <person name="Jaffe D."/>
            <person name="FitzHugh W."/>
            <person name="Ma L.J."/>
            <person name="Smirnov S."/>
            <person name="Purcell S."/>
            <person name="Rehman B."/>
            <person name="Elkins T."/>
            <person name="Engels R."/>
            <person name="Wang S."/>
            <person name="Nielsen C.B."/>
            <person name="Butler J."/>
            <person name="Endrizzi M."/>
            <person name="Qui D."/>
            <person name="Ianakiev P."/>
            <person name="Bell-Pedersen D."/>
            <person name="Nelson M.A."/>
            <person name="Werner-Washburne M."/>
            <person name="Selitrennikoff C.P."/>
            <person name="Kinsey J.A."/>
            <person name="Braun E.L."/>
            <person name="Zelter A."/>
            <person name="Schulte U."/>
            <person name="Kothe G.O."/>
            <person name="Jedd G."/>
            <person name="Mewes W."/>
            <person name="Staben C."/>
            <person name="Marcotte E."/>
            <person name="Greenberg D."/>
            <person name="Roy A."/>
            <person name="Foley K."/>
            <person name="Naylor J."/>
            <person name="Stange-Thomann N."/>
            <person name="Barrett R."/>
            <person name="Gnerre S."/>
            <person name="Kamal M."/>
            <person name="Kamvysselis M."/>
            <person name="Mauceli E."/>
            <person name="Bielke C."/>
            <person name="Rudd S."/>
            <person name="Frishman D."/>
            <person name="Krystofova S."/>
            <person name="Rasmussen C."/>
            <person name="Metzenberg R.L."/>
            <person name="Perkins D.D."/>
            <person name="Kroken S."/>
            <person name="Cogoni C."/>
            <person name="Macino G."/>
            <person name="Catcheside D."/>
            <person name="Li W."/>
            <person name="Pratt R.J."/>
            <person name="Osmani S.A."/>
            <person name="DeSouza C.P."/>
            <person name="Glass L."/>
            <person name="Orbach M.J."/>
            <person name="Berglund J.A."/>
            <person name="Voelker R."/>
            <person name="Yarden O."/>
            <person name="Plamann M."/>
            <person name="Seiler S."/>
            <person name="Dunlap J."/>
            <person name="Radford A."/>
            <person name="Aramayo R."/>
            <person name="Natvig D.O."/>
            <person name="Alex L.A."/>
            <person name="Mannhaupt G."/>
            <person name="Ebbole D.J."/>
            <person name="Freitag M."/>
            <person name="Paulsen I."/>
            <person name="Sachs M.S."/>
            <person name="Lander E.S."/>
            <person name="Nusbaum C."/>
            <person name="Birren B."/>
        </authorList>
    </citation>
    <scope>NUCLEOTIDE SEQUENCE [LARGE SCALE GENOMIC DNA]</scope>
    <source>
        <strain evidence="3">ATCC 24698 / 74-OR23-1A / CBS 708.71 / DSM 1257 / FGSC 987</strain>
    </source>
</reference>
<dbReference type="RefSeq" id="XP_957373.1">
    <property type="nucleotide sequence ID" value="XM_952280.1"/>
</dbReference>
<evidence type="ECO:0000313" key="3">
    <source>
        <dbReference type="Proteomes" id="UP000001805"/>
    </source>
</evidence>
<feature type="compositionally biased region" description="Basic and acidic residues" evidence="1">
    <location>
        <begin position="269"/>
        <end position="279"/>
    </location>
</feature>